<sequence length="413" mass="45121">MGGGHSRVNAANLPIPPPRCTLIPATDPRLHFRGRHVKKEGCIYFDWPCTSFKLQVASRRVWLRMDGARNYFNILINGILVCVLKTHSDVRDYLMPSPEPASEASYILEVQKRSEAKIGSLTQKPTSVVHLHGIILEDSGSLEELRLEDTQSSVRLEFLGDSETSGFGNLGPSQPGVPGLKSMLTMNVAHQDAMKAWPAVVAEAFDADFHSISWSGAGVLWNAPGCSADANFLGLYSRMLGASEDVKIDHEWRPDAIVSYLGGNDWWSLAQHGDEALIRGFQDFLKHLRELRGPDVIILVLLAAPSSVCACIGSLEDQATFAADMSRCWRAAASAANEGEDPKVFLEVVEPKPPCSLSEAADWGHMGHWSVQGNAKWAAAVIPILQRRLGWTEQLLKMSEDGPSLEGSNGSEV</sequence>
<dbReference type="Proteomes" id="UP001642484">
    <property type="component" value="Unassembled WGS sequence"/>
</dbReference>
<name>A0ABP0RAD4_9DINO</name>
<dbReference type="Gene3D" id="3.40.50.1110">
    <property type="entry name" value="SGNH hydrolase"/>
    <property type="match status" value="1"/>
</dbReference>
<reference evidence="2 3" key="1">
    <citation type="submission" date="2024-02" db="EMBL/GenBank/DDBJ databases">
        <authorList>
            <person name="Chen Y."/>
            <person name="Shah S."/>
            <person name="Dougan E. K."/>
            <person name="Thang M."/>
            <person name="Chan C."/>
        </authorList>
    </citation>
    <scope>NUCLEOTIDE SEQUENCE [LARGE SCALE GENOMIC DNA]</scope>
</reference>
<dbReference type="SUPFAM" id="SSF52266">
    <property type="entry name" value="SGNH hydrolase"/>
    <property type="match status" value="1"/>
</dbReference>
<gene>
    <name evidence="2" type="ORF">CCMP2556_LOCUS46297</name>
</gene>
<dbReference type="PANTHER" id="PTHR37834">
    <property type="entry name" value="GDSL-LIKE LIPASE/ACYLHYDROLASE DOMAIN PROTEIN (AFU_ORTHOLOGUE AFUA_2G00620)"/>
    <property type="match status" value="1"/>
</dbReference>
<organism evidence="2 3">
    <name type="scientific">Durusdinium trenchii</name>
    <dbReference type="NCBI Taxonomy" id="1381693"/>
    <lineage>
        <taxon>Eukaryota</taxon>
        <taxon>Sar</taxon>
        <taxon>Alveolata</taxon>
        <taxon>Dinophyceae</taxon>
        <taxon>Suessiales</taxon>
        <taxon>Symbiodiniaceae</taxon>
        <taxon>Durusdinium</taxon>
    </lineage>
</organism>
<evidence type="ECO:0000313" key="3">
    <source>
        <dbReference type="Proteomes" id="UP001642484"/>
    </source>
</evidence>
<dbReference type="InterPro" id="IPR036514">
    <property type="entry name" value="SGNH_hydro_sf"/>
</dbReference>
<dbReference type="Gene3D" id="2.60.120.260">
    <property type="entry name" value="Galactose-binding domain-like"/>
    <property type="match status" value="1"/>
</dbReference>
<dbReference type="PANTHER" id="PTHR37834:SF2">
    <property type="entry name" value="ESTERASE, SGNH HYDROLASE-TYPE"/>
    <property type="match status" value="1"/>
</dbReference>
<dbReference type="Pfam" id="PF17996">
    <property type="entry name" value="CE2_N"/>
    <property type="match status" value="1"/>
</dbReference>
<keyword evidence="3" id="KW-1185">Reference proteome</keyword>
<proteinExistence type="predicted"/>
<protein>
    <recommendedName>
        <fullName evidence="1">Carbohydrate esterase 2 N-terminal domain-containing protein</fullName>
    </recommendedName>
</protein>
<evidence type="ECO:0000259" key="1">
    <source>
        <dbReference type="Pfam" id="PF17996"/>
    </source>
</evidence>
<accession>A0ABP0RAD4</accession>
<dbReference type="EMBL" id="CAXAMN010025750">
    <property type="protein sequence ID" value="CAK9097561.1"/>
    <property type="molecule type" value="Genomic_DNA"/>
</dbReference>
<feature type="domain" description="Carbohydrate esterase 2 N-terminal" evidence="1">
    <location>
        <begin position="34"/>
        <end position="121"/>
    </location>
</feature>
<dbReference type="InterPro" id="IPR052762">
    <property type="entry name" value="PCW_deacetylase/CE"/>
</dbReference>
<comment type="caution">
    <text evidence="2">The sequence shown here is derived from an EMBL/GenBank/DDBJ whole genome shotgun (WGS) entry which is preliminary data.</text>
</comment>
<dbReference type="InterPro" id="IPR040794">
    <property type="entry name" value="CE2_N"/>
</dbReference>
<evidence type="ECO:0000313" key="2">
    <source>
        <dbReference type="EMBL" id="CAK9097561.1"/>
    </source>
</evidence>